<evidence type="ECO:0000256" key="6">
    <source>
        <dbReference type="ARBA" id="ARBA00022777"/>
    </source>
</evidence>
<dbReference type="EC" id="2.7.4.1" evidence="1"/>
<dbReference type="AlphaFoldDB" id="A0A6J6M078"/>
<dbReference type="PANTHER" id="PTHR30218:SF0">
    <property type="entry name" value="POLYPHOSPHATE KINASE"/>
    <property type="match status" value="1"/>
</dbReference>
<evidence type="ECO:0000259" key="10">
    <source>
        <dbReference type="Pfam" id="PF13089"/>
    </source>
</evidence>
<feature type="domain" description="Polyphosphate kinase middle" evidence="9">
    <location>
        <begin position="120"/>
        <end position="294"/>
    </location>
</feature>
<evidence type="ECO:0000313" key="13">
    <source>
        <dbReference type="EMBL" id="CAB4667441.1"/>
    </source>
</evidence>
<dbReference type="Gene3D" id="3.30.870.10">
    <property type="entry name" value="Endonuclease Chain A"/>
    <property type="match status" value="2"/>
</dbReference>
<evidence type="ECO:0000256" key="4">
    <source>
        <dbReference type="ARBA" id="ARBA00022723"/>
    </source>
</evidence>
<dbReference type="InterPro" id="IPR041108">
    <property type="entry name" value="PP_kinase_C_1"/>
</dbReference>
<name>A0A6J6M078_9ZZZZ</name>
<dbReference type="Pfam" id="PF13089">
    <property type="entry name" value="PP_kinase_N"/>
    <property type="match status" value="1"/>
</dbReference>
<accession>A0A6J6M078</accession>
<dbReference type="GO" id="GO:0005524">
    <property type="term" value="F:ATP binding"/>
    <property type="evidence" value="ECO:0007669"/>
    <property type="project" value="UniProtKB-KW"/>
</dbReference>
<dbReference type="Pfam" id="PF13090">
    <property type="entry name" value="PP_kinase_C"/>
    <property type="match status" value="1"/>
</dbReference>
<dbReference type="HAMAP" id="MF_00347">
    <property type="entry name" value="Polyphosphate_kinase"/>
    <property type="match status" value="1"/>
</dbReference>
<feature type="domain" description="Polyphosphate kinase C-terminal" evidence="11">
    <location>
        <begin position="497"/>
        <end position="657"/>
    </location>
</feature>
<dbReference type="GO" id="GO:0046872">
    <property type="term" value="F:metal ion binding"/>
    <property type="evidence" value="ECO:0007669"/>
    <property type="project" value="UniProtKB-KW"/>
</dbReference>
<dbReference type="SUPFAM" id="SSF56024">
    <property type="entry name" value="Phospholipase D/nuclease"/>
    <property type="match status" value="2"/>
</dbReference>
<evidence type="ECO:0000256" key="8">
    <source>
        <dbReference type="ARBA" id="ARBA00022842"/>
    </source>
</evidence>
<dbReference type="SUPFAM" id="SSF140356">
    <property type="entry name" value="PPK N-terminal domain-like"/>
    <property type="match status" value="1"/>
</dbReference>
<protein>
    <recommendedName>
        <fullName evidence="1">ATP-polyphosphate phosphotransferase</fullName>
        <ecNumber evidence="1">2.7.4.1</ecNumber>
    </recommendedName>
</protein>
<gene>
    <name evidence="13" type="ORF">UFOPK2214_01601</name>
</gene>
<dbReference type="InterPro" id="IPR024953">
    <property type="entry name" value="PP_kinase_middle"/>
</dbReference>
<keyword evidence="6" id="KW-0418">Kinase</keyword>
<dbReference type="NCBIfam" id="TIGR03705">
    <property type="entry name" value="poly_P_kin"/>
    <property type="match status" value="1"/>
</dbReference>
<dbReference type="SUPFAM" id="SSF143724">
    <property type="entry name" value="PHP14-like"/>
    <property type="match status" value="1"/>
</dbReference>
<keyword evidence="3" id="KW-0808">Transferase</keyword>
<dbReference type="Pfam" id="PF17941">
    <property type="entry name" value="PP_kinase_C_1"/>
    <property type="match status" value="1"/>
</dbReference>
<evidence type="ECO:0000256" key="1">
    <source>
        <dbReference type="ARBA" id="ARBA00012960"/>
    </source>
</evidence>
<keyword evidence="8" id="KW-0460">Magnesium</keyword>
<feature type="domain" description="Polyphosphate kinase N-terminal" evidence="10">
    <location>
        <begin position="6"/>
        <end position="110"/>
    </location>
</feature>
<dbReference type="PIRSF" id="PIRSF015589">
    <property type="entry name" value="PP_kinase"/>
    <property type="match status" value="1"/>
</dbReference>
<sequence>MVKSHFVNRELSWLEFNRRVLALANETSVPLLERLKFVAIFSSNLDEFFQVRVGALHDQEEARVAVRSIDGLTATDQLGHIRAEVMKLAAERDVILRTLLQALRTEGISLLQHEELDPGQLDFLDVYFEKRVLPMLTPLAVDPAHPFPYISNLALSIGVIVTDPDSREERFARVKVPTTLDRFIEVGRNKYVTLETIIIHRLGSLFPGMNVSKGHVFRVTRNTDLSIDADEAEDLLTAVELELRTRRFGNPVRLEAEQGMDPRVLALVLEELELDPIDVYFNELLIDTADLWQLHKIQAPELHDPSWISVTAGRLAVAEETGESFFSVIRHRELMVHHPYESFSTSTEEFIRQAAKDPKVRAIKATLYRTSADSPIARNLVAAAERGVQVVALVELTARFDEQTNVHWAKELERAGAHVVYGMVGLKTHAKCLLVVREEDDGLRRYAHIGTGNYNSVTAKMYEDIGLFTCDDAMTSDVASLFNYLTGFSHSPAFQHLITAPRDIRNVFLELIEKESRFGSEGRIQMKMNSLVDHRIIAALEAAAEKGVKIDLLIRGICSLDMSQSKNNNIRVRSILGRFLEHSRIYIFGHGNEDDSTMFLIGSPDIMPRNLDLRVEVLAPIRHPKHQSWLTKVLDIMWSEDVVRFDLTADNSWLRAGPSEFTFEHDAQGRLMKWATDLQLSQGVPSDFDLDETPRRMPGSPLYAGVKEWFRDRFSTEDPSEESTPE</sequence>
<dbReference type="GO" id="GO:0009358">
    <property type="term" value="C:polyphosphate kinase complex"/>
    <property type="evidence" value="ECO:0007669"/>
    <property type="project" value="InterPro"/>
</dbReference>
<dbReference type="InterPro" id="IPR003414">
    <property type="entry name" value="PP_kinase"/>
</dbReference>
<evidence type="ECO:0000259" key="12">
    <source>
        <dbReference type="Pfam" id="PF17941"/>
    </source>
</evidence>
<evidence type="ECO:0000256" key="3">
    <source>
        <dbReference type="ARBA" id="ARBA00022679"/>
    </source>
</evidence>
<dbReference type="InterPro" id="IPR036832">
    <property type="entry name" value="PPK_N_dom_sf"/>
</dbReference>
<keyword evidence="4" id="KW-0479">Metal-binding</keyword>
<keyword evidence="7" id="KW-0067">ATP-binding</keyword>
<evidence type="ECO:0000259" key="11">
    <source>
        <dbReference type="Pfam" id="PF13090"/>
    </source>
</evidence>
<dbReference type="FunFam" id="3.30.870.10:FF:000001">
    <property type="entry name" value="Polyphosphate kinase"/>
    <property type="match status" value="1"/>
</dbReference>
<keyword evidence="5" id="KW-0547">Nucleotide-binding</keyword>
<dbReference type="EMBL" id="CAEZWJ010000111">
    <property type="protein sequence ID" value="CAB4667441.1"/>
    <property type="molecule type" value="Genomic_DNA"/>
</dbReference>
<dbReference type="InterPro" id="IPR025198">
    <property type="entry name" value="PPK_N_dom"/>
</dbReference>
<evidence type="ECO:0000256" key="2">
    <source>
        <dbReference type="ARBA" id="ARBA00022553"/>
    </source>
</evidence>
<dbReference type="InterPro" id="IPR036830">
    <property type="entry name" value="PP_kinase_middle_dom_sf"/>
</dbReference>
<dbReference type="Gene3D" id="3.30.1840.10">
    <property type="entry name" value="Polyphosphate kinase middle domain"/>
    <property type="match status" value="1"/>
</dbReference>
<dbReference type="Pfam" id="PF02503">
    <property type="entry name" value="PP_kinase"/>
    <property type="match status" value="1"/>
</dbReference>
<dbReference type="NCBIfam" id="NF003921">
    <property type="entry name" value="PRK05443.2-2"/>
    <property type="match status" value="1"/>
</dbReference>
<proteinExistence type="inferred from homology"/>
<dbReference type="Gene3D" id="1.20.58.310">
    <property type="entry name" value="Polyphosphate kinase N-terminal domain"/>
    <property type="match status" value="1"/>
</dbReference>
<feature type="domain" description="Polyphosphate kinase C-terminal" evidence="12">
    <location>
        <begin position="325"/>
        <end position="489"/>
    </location>
</feature>
<organism evidence="13">
    <name type="scientific">freshwater metagenome</name>
    <dbReference type="NCBI Taxonomy" id="449393"/>
    <lineage>
        <taxon>unclassified sequences</taxon>
        <taxon>metagenomes</taxon>
        <taxon>ecological metagenomes</taxon>
    </lineage>
</organism>
<evidence type="ECO:0000256" key="7">
    <source>
        <dbReference type="ARBA" id="ARBA00022840"/>
    </source>
</evidence>
<evidence type="ECO:0000259" key="9">
    <source>
        <dbReference type="Pfam" id="PF02503"/>
    </source>
</evidence>
<dbReference type="CDD" id="cd09165">
    <property type="entry name" value="PLDc_PaPPK1_C1_like"/>
    <property type="match status" value="1"/>
</dbReference>
<dbReference type="GO" id="GO:0006799">
    <property type="term" value="P:polyphosphate biosynthetic process"/>
    <property type="evidence" value="ECO:0007669"/>
    <property type="project" value="InterPro"/>
</dbReference>
<keyword evidence="2" id="KW-0597">Phosphoprotein</keyword>
<dbReference type="GO" id="GO:0008976">
    <property type="term" value="F:polyphosphate kinase activity"/>
    <property type="evidence" value="ECO:0007669"/>
    <property type="project" value="UniProtKB-EC"/>
</dbReference>
<reference evidence="13" key="1">
    <citation type="submission" date="2020-05" db="EMBL/GenBank/DDBJ databases">
        <authorList>
            <person name="Chiriac C."/>
            <person name="Salcher M."/>
            <person name="Ghai R."/>
            <person name="Kavagutti S V."/>
        </authorList>
    </citation>
    <scope>NUCLEOTIDE SEQUENCE</scope>
</reference>
<dbReference type="InterPro" id="IPR025200">
    <property type="entry name" value="PPK_C_dom2"/>
</dbReference>
<evidence type="ECO:0000256" key="5">
    <source>
        <dbReference type="ARBA" id="ARBA00022741"/>
    </source>
</evidence>
<dbReference type="PANTHER" id="PTHR30218">
    <property type="entry name" value="POLYPHOSPHATE KINASE"/>
    <property type="match status" value="1"/>
</dbReference>